<dbReference type="STRING" id="1874317.BKP64_09515"/>
<feature type="coiled-coil region" evidence="3">
    <location>
        <begin position="147"/>
        <end position="200"/>
    </location>
</feature>
<feature type="domain" description="YbhG-like alpha-helical hairpin" evidence="4">
    <location>
        <begin position="74"/>
        <end position="203"/>
    </location>
</feature>
<dbReference type="KEGG" id="msq:BKP64_09515"/>
<evidence type="ECO:0000256" key="3">
    <source>
        <dbReference type="SAM" id="Coils"/>
    </source>
</evidence>
<evidence type="ECO:0000256" key="2">
    <source>
        <dbReference type="ARBA" id="ARBA00023054"/>
    </source>
</evidence>
<dbReference type="Pfam" id="PF25881">
    <property type="entry name" value="HH_YBHG"/>
    <property type="match status" value="1"/>
</dbReference>
<evidence type="ECO:0000256" key="1">
    <source>
        <dbReference type="ARBA" id="ARBA00004196"/>
    </source>
</evidence>
<keyword evidence="2 3" id="KW-0175">Coiled coil</keyword>
<gene>
    <name evidence="5" type="ORF">BKP64_09515</name>
</gene>
<organism evidence="5 6">
    <name type="scientific">Marinobacter salinus</name>
    <dbReference type="NCBI Taxonomy" id="1874317"/>
    <lineage>
        <taxon>Bacteria</taxon>
        <taxon>Pseudomonadati</taxon>
        <taxon>Pseudomonadota</taxon>
        <taxon>Gammaproteobacteria</taxon>
        <taxon>Pseudomonadales</taxon>
        <taxon>Marinobacteraceae</taxon>
        <taxon>Marinobacter</taxon>
    </lineage>
</organism>
<keyword evidence="6" id="KW-1185">Reference proteome</keyword>
<dbReference type="OrthoDB" id="9793801at2"/>
<dbReference type="NCBIfam" id="NF002939">
    <property type="entry name" value="PRK03598.1"/>
    <property type="match status" value="1"/>
</dbReference>
<dbReference type="PANTHER" id="PTHR32347">
    <property type="entry name" value="EFFLUX SYSTEM COMPONENT YKNX-RELATED"/>
    <property type="match status" value="1"/>
</dbReference>
<dbReference type="Proteomes" id="UP000177445">
    <property type="component" value="Chromosome"/>
</dbReference>
<name>A0A1D9GL66_9GAMM</name>
<dbReference type="AlphaFoldDB" id="A0A1D9GL66"/>
<dbReference type="EMBL" id="CP017715">
    <property type="protein sequence ID" value="AOY88383.1"/>
    <property type="molecule type" value="Genomic_DNA"/>
</dbReference>
<dbReference type="InterPro" id="IPR050465">
    <property type="entry name" value="UPF0194_transport"/>
</dbReference>
<dbReference type="RefSeq" id="WP_070969023.1">
    <property type="nucleotide sequence ID" value="NZ_CP017715.1"/>
</dbReference>
<accession>A0A1D9GL66</accession>
<sequence>MVKKTLIALVLIAVISAAVYGWYRNQNSDNGPLTLYGNVDIRELSLAFRQGGRITSLAADEGDQVEAGQLVAELDPEPFRNALRASEARVMQARAMLAKLESGSRPQEIEQAREIELQAEAVLANRQREFTRLRELAKAGATSQQSLDSARYALDEARARVAAAKATLSLLEEGPRQQDIEAARAQLAMAEAEAAQTKTALSDTRLVVPDDGTVLSRVVEPGAMVQPGSPVFSLSLGDPVYVRAYVSEPRLGEVPPGTSVTITTDSADRSYSGKIGFVSPRAEFTPKSVQTEELRTELVYRLRIVVQDSDERLLQGMPVTITLDAS</sequence>
<dbReference type="SUPFAM" id="SSF111369">
    <property type="entry name" value="HlyD-like secretion proteins"/>
    <property type="match status" value="2"/>
</dbReference>
<dbReference type="Gene3D" id="2.40.50.100">
    <property type="match status" value="1"/>
</dbReference>
<reference evidence="5 6" key="1">
    <citation type="submission" date="2016-10" db="EMBL/GenBank/DDBJ databases">
        <title>Marinobacter salinus sp. nov., a moderately halophilic bacterium isolated from a tidal flat environment.</title>
        <authorList>
            <person name="Park S.-J."/>
        </authorList>
    </citation>
    <scope>NUCLEOTIDE SEQUENCE [LARGE SCALE GENOMIC DNA]</scope>
    <source>
        <strain evidence="5 6">Hb8</strain>
    </source>
</reference>
<dbReference type="Gene3D" id="2.40.30.170">
    <property type="match status" value="1"/>
</dbReference>
<evidence type="ECO:0000313" key="6">
    <source>
        <dbReference type="Proteomes" id="UP000177445"/>
    </source>
</evidence>
<evidence type="ECO:0000313" key="5">
    <source>
        <dbReference type="EMBL" id="AOY88383.1"/>
    </source>
</evidence>
<evidence type="ECO:0000259" key="4">
    <source>
        <dbReference type="Pfam" id="PF25881"/>
    </source>
</evidence>
<comment type="subcellular location">
    <subcellularLocation>
        <location evidence="1">Cell envelope</location>
    </subcellularLocation>
</comment>
<dbReference type="GO" id="GO:0042597">
    <property type="term" value="C:periplasmic space"/>
    <property type="evidence" value="ECO:0007669"/>
    <property type="project" value="UniProtKB-SubCell"/>
</dbReference>
<dbReference type="InterPro" id="IPR059052">
    <property type="entry name" value="HH_YbhG-like"/>
</dbReference>
<proteinExistence type="predicted"/>
<dbReference type="PANTHER" id="PTHR32347:SF29">
    <property type="entry name" value="UPF0194 MEMBRANE PROTEIN YBHG"/>
    <property type="match status" value="1"/>
</dbReference>
<dbReference type="Gene3D" id="1.10.287.470">
    <property type="entry name" value="Helix hairpin bin"/>
    <property type="match status" value="1"/>
</dbReference>
<protein>
    <submittedName>
        <fullName evidence="5">Secretion protein HlyD</fullName>
    </submittedName>
</protein>